<gene>
    <name evidence="1" type="ORF">QAD02_018241</name>
</gene>
<reference evidence="1" key="1">
    <citation type="submission" date="2023-04" db="EMBL/GenBank/DDBJ databases">
        <title>A chromosome-level genome assembly of the parasitoid wasp Eretmocerus hayati.</title>
        <authorList>
            <person name="Zhong Y."/>
            <person name="Liu S."/>
            <person name="Liu Y."/>
        </authorList>
    </citation>
    <scope>NUCLEOTIDE SEQUENCE</scope>
    <source>
        <strain evidence="1">ZJU_SS_LIU_2023</strain>
    </source>
</reference>
<organism evidence="1 2">
    <name type="scientific">Eretmocerus hayati</name>
    <dbReference type="NCBI Taxonomy" id="131215"/>
    <lineage>
        <taxon>Eukaryota</taxon>
        <taxon>Metazoa</taxon>
        <taxon>Ecdysozoa</taxon>
        <taxon>Arthropoda</taxon>
        <taxon>Hexapoda</taxon>
        <taxon>Insecta</taxon>
        <taxon>Pterygota</taxon>
        <taxon>Neoptera</taxon>
        <taxon>Endopterygota</taxon>
        <taxon>Hymenoptera</taxon>
        <taxon>Apocrita</taxon>
        <taxon>Proctotrupomorpha</taxon>
        <taxon>Chalcidoidea</taxon>
        <taxon>Aphelinidae</taxon>
        <taxon>Aphelininae</taxon>
        <taxon>Eretmocerus</taxon>
    </lineage>
</organism>
<dbReference type="EMBL" id="CM056741">
    <property type="protein sequence ID" value="KAJ8682449.1"/>
    <property type="molecule type" value="Genomic_DNA"/>
</dbReference>
<evidence type="ECO:0000313" key="2">
    <source>
        <dbReference type="Proteomes" id="UP001239111"/>
    </source>
</evidence>
<accession>A0ACC2PFU1</accession>
<sequence>MYSNLVKSLSFLLLLGAQRLCNTQELIGDSSITPECLSKVDNIDNHRYLVRIQQICEWHILDILGIIISKSHVISKTLSSWDSGEKCRFTVLSRTNARGEGGERHGANITKIGDRAELSLFKLRHPIKIGPRAQVIPVAAKRPEQGAEVLFISWIRDMGIKGVTAIKATVAEQNICQSFLSGDNDRIDETNFFCTIGFENPCPARQDPALIYNGQLVGIMRSYYQPTPTSNEWDYTYYDVSLYRDTIMRLIGDM</sequence>
<name>A0ACC2PFU1_9HYME</name>
<protein>
    <submittedName>
        <fullName evidence="1">Uncharacterized protein</fullName>
    </submittedName>
</protein>
<proteinExistence type="predicted"/>
<dbReference type="Proteomes" id="UP001239111">
    <property type="component" value="Chromosome 1"/>
</dbReference>
<comment type="caution">
    <text evidence="1">The sequence shown here is derived from an EMBL/GenBank/DDBJ whole genome shotgun (WGS) entry which is preliminary data.</text>
</comment>
<evidence type="ECO:0000313" key="1">
    <source>
        <dbReference type="EMBL" id="KAJ8682449.1"/>
    </source>
</evidence>
<keyword evidence="2" id="KW-1185">Reference proteome</keyword>